<evidence type="ECO:0000313" key="3">
    <source>
        <dbReference type="Proteomes" id="UP000184275"/>
    </source>
</evidence>
<name>A0A1M6WEY5_9BACT</name>
<protein>
    <submittedName>
        <fullName evidence="2">Concanavalin A-like lectin/glucanases superfamily protein</fullName>
    </submittedName>
</protein>
<dbReference type="GO" id="GO:0030246">
    <property type="term" value="F:carbohydrate binding"/>
    <property type="evidence" value="ECO:0007669"/>
    <property type="project" value="UniProtKB-KW"/>
</dbReference>
<reference evidence="3" key="1">
    <citation type="submission" date="2016-11" db="EMBL/GenBank/DDBJ databases">
        <authorList>
            <person name="Varghese N."/>
            <person name="Submissions S."/>
        </authorList>
    </citation>
    <scope>NUCLEOTIDE SEQUENCE [LARGE SCALE GENOMIC DNA]</scope>
    <source>
        <strain evidence="3">UWOS</strain>
    </source>
</reference>
<proteinExistence type="predicted"/>
<sequence length="392" mass="43144">MNFRHSLLIANLFAIYFAACSSQDHAGVLTETESGQTLAGIITNPSGSPLSKVAVYMVKIGFNAVQDSVLLKTESAEDGSFVLHSERIPTGTYTILFENEEEDSGAKASISLQNSDTLPFHQVLLPYSQIAISLSGFGLSENDTVCIPETFACQTISAEDVQNDIAVVSKIPAADYSQLLVFNGEAFSIPVLWNIDSGNVYAANSAEDDSAFSILNHLRFAKDSPIELPDTIQNFEVFQNEKVAISFWVKLPEDAFGADSNVALFTAMQDSLGFVVRQNSSNQKKAIGVELFVKADSLVISDTTIYGSMKILDDAWHQIAVLLNGKHIAVMLDGEVIRDTDFKRENGFGNLTNFIIGDSRLKGTIDIFRLYDGEQDSLWMRTLYKMEKRNRI</sequence>
<keyword evidence="2" id="KW-0430">Lectin</keyword>
<accession>A0A1M6WEY5</accession>
<dbReference type="InterPro" id="IPR013320">
    <property type="entry name" value="ConA-like_dom_sf"/>
</dbReference>
<dbReference type="AlphaFoldDB" id="A0A1M6WEY5"/>
<keyword evidence="3" id="KW-1185">Reference proteome</keyword>
<feature type="chain" id="PRO_5013268983" evidence="1">
    <location>
        <begin position="27"/>
        <end position="392"/>
    </location>
</feature>
<feature type="signal peptide" evidence="1">
    <location>
        <begin position="1"/>
        <end position="26"/>
    </location>
</feature>
<dbReference type="Gene3D" id="2.60.120.200">
    <property type="match status" value="1"/>
</dbReference>
<dbReference type="Pfam" id="PF13385">
    <property type="entry name" value="Laminin_G_3"/>
    <property type="match status" value="1"/>
</dbReference>
<gene>
    <name evidence="2" type="ORF">SAMN05720469_1247</name>
</gene>
<organism evidence="2 3">
    <name type="scientific">Fibrobacter intestinalis</name>
    <dbReference type="NCBI Taxonomy" id="28122"/>
    <lineage>
        <taxon>Bacteria</taxon>
        <taxon>Pseudomonadati</taxon>
        <taxon>Fibrobacterota</taxon>
        <taxon>Fibrobacteria</taxon>
        <taxon>Fibrobacterales</taxon>
        <taxon>Fibrobacteraceae</taxon>
        <taxon>Fibrobacter</taxon>
    </lineage>
</organism>
<dbReference type="EMBL" id="FRAW01000024">
    <property type="protein sequence ID" value="SHK92184.1"/>
    <property type="molecule type" value="Genomic_DNA"/>
</dbReference>
<evidence type="ECO:0000256" key="1">
    <source>
        <dbReference type="SAM" id="SignalP"/>
    </source>
</evidence>
<dbReference type="Proteomes" id="UP000184275">
    <property type="component" value="Unassembled WGS sequence"/>
</dbReference>
<dbReference type="SUPFAM" id="SSF49899">
    <property type="entry name" value="Concanavalin A-like lectins/glucanases"/>
    <property type="match status" value="1"/>
</dbReference>
<dbReference type="RefSeq" id="WP_073305180.1">
    <property type="nucleotide sequence ID" value="NZ_FRAW01000024.1"/>
</dbReference>
<evidence type="ECO:0000313" key="2">
    <source>
        <dbReference type="EMBL" id="SHK92184.1"/>
    </source>
</evidence>
<keyword evidence="1" id="KW-0732">Signal</keyword>